<evidence type="ECO:0000313" key="1">
    <source>
        <dbReference type="EMBL" id="KAL5105137.1"/>
    </source>
</evidence>
<accession>A0ABR4Q6D4</accession>
<reference evidence="1 2" key="1">
    <citation type="journal article" date="2022" name="Front. Cell. Infect. Microbiol.">
        <title>The Genomes of Two Strains of Taenia crassiceps the Animal Model for the Study of Human Cysticercosis.</title>
        <authorList>
            <person name="Bobes R.J."/>
            <person name="Estrada K."/>
            <person name="Rios-Valencia D.G."/>
            <person name="Calderon-Gallegos A."/>
            <person name="de la Torre P."/>
            <person name="Carrero J.C."/>
            <person name="Sanchez-Flores A."/>
            <person name="Laclette J.P."/>
        </authorList>
    </citation>
    <scope>NUCLEOTIDE SEQUENCE [LARGE SCALE GENOMIC DNA]</scope>
    <source>
        <strain evidence="1">WFUcys</strain>
    </source>
</reference>
<dbReference type="EMBL" id="JAKROA010000009">
    <property type="protein sequence ID" value="KAL5105137.1"/>
    <property type="molecule type" value="Genomic_DNA"/>
</dbReference>
<organism evidence="1 2">
    <name type="scientific">Taenia crassiceps</name>
    <dbReference type="NCBI Taxonomy" id="6207"/>
    <lineage>
        <taxon>Eukaryota</taxon>
        <taxon>Metazoa</taxon>
        <taxon>Spiralia</taxon>
        <taxon>Lophotrochozoa</taxon>
        <taxon>Platyhelminthes</taxon>
        <taxon>Cestoda</taxon>
        <taxon>Eucestoda</taxon>
        <taxon>Cyclophyllidea</taxon>
        <taxon>Taeniidae</taxon>
        <taxon>Taenia</taxon>
    </lineage>
</organism>
<dbReference type="Proteomes" id="UP001651158">
    <property type="component" value="Unassembled WGS sequence"/>
</dbReference>
<sequence length="121" mass="13432">MFLRQSEMRLPILLELWRPRCHLAAASSSCFFIYVVLVHPCAEDHLDRVARSFAKQDSAKLLDDKSRGVVDVQEVAIQTAMMVRDSTSPLSAVSPPDMRRNPTMLGLAHTATTITLVVSPP</sequence>
<name>A0ABR4Q6D4_9CEST</name>
<proteinExistence type="predicted"/>
<comment type="caution">
    <text evidence="1">The sequence shown here is derived from an EMBL/GenBank/DDBJ whole genome shotgun (WGS) entry which is preliminary data.</text>
</comment>
<evidence type="ECO:0000313" key="2">
    <source>
        <dbReference type="Proteomes" id="UP001651158"/>
    </source>
</evidence>
<keyword evidence="2" id="KW-1185">Reference proteome</keyword>
<protein>
    <submittedName>
        <fullName evidence="1">Uncharacterized protein</fullName>
    </submittedName>
</protein>
<gene>
    <name evidence="1" type="ORF">TcWFU_003103</name>
</gene>